<keyword evidence="2" id="KW-1185">Reference proteome</keyword>
<proteinExistence type="predicted"/>
<evidence type="ECO:0000313" key="1">
    <source>
        <dbReference type="EMBL" id="MFD0977596.1"/>
    </source>
</evidence>
<sequence length="388" mass="44686">MKIRFPFKSNFILFILGVLIISCTEEIPLKSENFESILVVEGIITNQEKYQEIKLSRSYKLEENGPSPVSNAIVRIVSESGKIFNFIEDSSGQYRSEKPFRTLTNESYVLEIETNNGNYSSSSVKAVEETKIENIRSIKSTIRGEDGVAILVSSADESSNNYYKYEYEETYKIVSYYKKDLDLIINEEGEFEVVPKAREETICYNTEKSRSLVLSSTENLEQTSLSNYLVTFIPKTDSKLAHRYSILVKQLRLNPDIFDIYQTLKNLSESDNLFSQYQPGFLNGNIFSETNENEKVIGIFTTAAVDSKRLFFSYTDYFDTITDPRPDHYGPCALEYYTLPDDLLREAILNNQVELFYEDPPGNFVVIDPRCVDCNYFGTNIKPDFWEE</sequence>
<accession>A0ABW3II14</accession>
<name>A0ABW3II14_9FLAO</name>
<dbReference type="EMBL" id="JBHTJP010000035">
    <property type="protein sequence ID" value="MFD0977596.1"/>
    <property type="molecule type" value="Genomic_DNA"/>
</dbReference>
<gene>
    <name evidence="1" type="ORF">ACFQ1G_12400</name>
</gene>
<reference evidence="2" key="1">
    <citation type="journal article" date="2019" name="Int. J. Syst. Evol. Microbiol.">
        <title>The Global Catalogue of Microorganisms (GCM) 10K type strain sequencing project: providing services to taxonomists for standard genome sequencing and annotation.</title>
        <authorList>
            <consortium name="The Broad Institute Genomics Platform"/>
            <consortium name="The Broad Institute Genome Sequencing Center for Infectious Disease"/>
            <person name="Wu L."/>
            <person name="Ma J."/>
        </authorList>
    </citation>
    <scope>NUCLEOTIDE SEQUENCE [LARGE SCALE GENOMIC DNA]</scope>
    <source>
        <strain evidence="2">CCUG 60898</strain>
    </source>
</reference>
<protein>
    <submittedName>
        <fullName evidence="1">DUF4249 domain-containing protein</fullName>
    </submittedName>
</protein>
<dbReference type="RefSeq" id="WP_380740007.1">
    <property type="nucleotide sequence ID" value="NZ_JBHTJP010000035.1"/>
</dbReference>
<dbReference type="Pfam" id="PF14054">
    <property type="entry name" value="DUF4249"/>
    <property type="match status" value="1"/>
</dbReference>
<evidence type="ECO:0000313" key="2">
    <source>
        <dbReference type="Proteomes" id="UP001597100"/>
    </source>
</evidence>
<organism evidence="1 2">
    <name type="scientific">Salinimicrobium gaetbulicola</name>
    <dbReference type="NCBI Taxonomy" id="999702"/>
    <lineage>
        <taxon>Bacteria</taxon>
        <taxon>Pseudomonadati</taxon>
        <taxon>Bacteroidota</taxon>
        <taxon>Flavobacteriia</taxon>
        <taxon>Flavobacteriales</taxon>
        <taxon>Flavobacteriaceae</taxon>
        <taxon>Salinimicrobium</taxon>
    </lineage>
</organism>
<dbReference type="PROSITE" id="PS51257">
    <property type="entry name" value="PROKAR_LIPOPROTEIN"/>
    <property type="match status" value="1"/>
</dbReference>
<comment type="caution">
    <text evidence="1">The sequence shown here is derived from an EMBL/GenBank/DDBJ whole genome shotgun (WGS) entry which is preliminary data.</text>
</comment>
<dbReference type="Proteomes" id="UP001597100">
    <property type="component" value="Unassembled WGS sequence"/>
</dbReference>
<dbReference type="InterPro" id="IPR025345">
    <property type="entry name" value="DUF4249"/>
</dbReference>